<dbReference type="CDD" id="cd08771">
    <property type="entry name" value="DLP_1"/>
    <property type="match status" value="1"/>
</dbReference>
<dbReference type="GO" id="GO:0005737">
    <property type="term" value="C:cytoplasm"/>
    <property type="evidence" value="ECO:0007669"/>
    <property type="project" value="TreeGrafter"/>
</dbReference>
<evidence type="ECO:0000313" key="5">
    <source>
        <dbReference type="EMBL" id="KAK7051704.1"/>
    </source>
</evidence>
<name>A0AAW0DI00_9AGAR</name>
<proteinExistence type="predicted"/>
<dbReference type="Gene3D" id="1.20.120.1240">
    <property type="entry name" value="Dynamin, middle domain"/>
    <property type="match status" value="1"/>
</dbReference>
<dbReference type="InterPro" id="IPR027417">
    <property type="entry name" value="P-loop_NTPase"/>
</dbReference>
<reference evidence="5 6" key="1">
    <citation type="journal article" date="2024" name="J Genomics">
        <title>Draft genome sequencing and assembly of Favolaschia claudopus CIRM-BRFM 2984 isolated from oak limbs.</title>
        <authorList>
            <person name="Navarro D."/>
            <person name="Drula E."/>
            <person name="Chaduli D."/>
            <person name="Cazenave R."/>
            <person name="Ahrendt S."/>
            <person name="Wang J."/>
            <person name="Lipzen A."/>
            <person name="Daum C."/>
            <person name="Barry K."/>
            <person name="Grigoriev I.V."/>
            <person name="Favel A."/>
            <person name="Rosso M.N."/>
            <person name="Martin F."/>
        </authorList>
    </citation>
    <scope>NUCLEOTIDE SEQUENCE [LARGE SCALE GENOMIC DNA]</scope>
    <source>
        <strain evidence="5 6">CIRM-BRFM 2984</strain>
    </source>
</reference>
<evidence type="ECO:0000259" key="4">
    <source>
        <dbReference type="PROSITE" id="PS51718"/>
    </source>
</evidence>
<evidence type="ECO:0000313" key="6">
    <source>
        <dbReference type="Proteomes" id="UP001362999"/>
    </source>
</evidence>
<dbReference type="AlphaFoldDB" id="A0AAW0DI00"/>
<dbReference type="Gene3D" id="3.40.50.300">
    <property type="entry name" value="P-loop containing nucleotide triphosphate hydrolases"/>
    <property type="match status" value="1"/>
</dbReference>
<sequence length="781" mass="86991">MNRSLKTLHDYSKPRLEVLKQIRRAGIEREVELPCVAAVGVQSAGKSSVIEAVSGLKLPRGAGTCTKCPMEFRLEHCTDPPSLSVDIALRYANEAKEVIFRQNLSDVDEIRDAIAAAQEKILGPSPTDTATSGNRTHTFSENCVSVVAKGPNMHDLYFYDIPGVIHEVADEEDPAQIDLIKRLVKKYVSKPDCIVLLVMSCGHDSEIGGVAPLIFDSAEPDSNIRSRTVGVLTKVDKIEPELEQRWLKMFNNEIRRLDHGWFAVKLPAGNDVSWEEARSDERDYFAEHQPWMSLPRASKDRLGSEQLARYISKLLSNLVADRLPAISQEFGTKIDDCEASLDKMPHFDELVAHETIVTAIDSFSAQFSRHIQGIPPRPFSRDVGLVFKVKQLYRTIEDGVSKHTPRFCPDMCPTQGSAAGSSSAWAQITATGEIVYIDQMMEHIKLSVTRELPGELPYGIVPKIITYYVENWQNAALGVFREVKQLTVEHFRELVQRHFSEYELGGFLRDILNMLEENITQCASRTVAELKGMAAMEMVPATIMQSDYLVLQTAIRRHYQSSPGDTESSLWSFAANMLGVFLAANPDMCTGIEANIVGDFLVKNALRLGTEIAQGLTADETQTNFQSQLTGIFGLDSSSVDRLTAGRERNNALEVMASAQAYLQLAAKRFADEAASCIDHFFLRKLDDGMRNALRLLPANTSPEICLRLVQDPLAEERRMHMAEKRDRYTTVKRAVDKARRELAGDTTDLATENSLPIYSPLTMDYSDGGFGDIVDSSVDE</sequence>
<dbReference type="GO" id="GO:0008017">
    <property type="term" value="F:microtubule binding"/>
    <property type="evidence" value="ECO:0007669"/>
    <property type="project" value="TreeGrafter"/>
</dbReference>
<dbReference type="PROSITE" id="PS51388">
    <property type="entry name" value="GED"/>
    <property type="match status" value="1"/>
</dbReference>
<dbReference type="InterPro" id="IPR020850">
    <property type="entry name" value="GED_dom"/>
</dbReference>
<keyword evidence="2" id="KW-0342">GTP-binding</keyword>
<dbReference type="GO" id="GO:0003924">
    <property type="term" value="F:GTPase activity"/>
    <property type="evidence" value="ECO:0007669"/>
    <property type="project" value="InterPro"/>
</dbReference>
<dbReference type="InterPro" id="IPR000375">
    <property type="entry name" value="Dynamin_stalk"/>
</dbReference>
<dbReference type="InterPro" id="IPR022812">
    <property type="entry name" value="Dynamin"/>
</dbReference>
<keyword evidence="1" id="KW-0547">Nucleotide-binding</keyword>
<dbReference type="SUPFAM" id="SSF52540">
    <property type="entry name" value="P-loop containing nucleoside triphosphate hydrolases"/>
    <property type="match status" value="1"/>
</dbReference>
<evidence type="ECO:0000256" key="1">
    <source>
        <dbReference type="ARBA" id="ARBA00022741"/>
    </source>
</evidence>
<evidence type="ECO:0000256" key="2">
    <source>
        <dbReference type="ARBA" id="ARBA00023134"/>
    </source>
</evidence>
<dbReference type="InterPro" id="IPR030381">
    <property type="entry name" value="G_DYNAMIN_dom"/>
</dbReference>
<gene>
    <name evidence="5" type="ORF">R3P38DRAFT_3593641</name>
</gene>
<dbReference type="SMART" id="SM00053">
    <property type="entry name" value="DYNc"/>
    <property type="match status" value="1"/>
</dbReference>
<accession>A0AAW0DI00</accession>
<organism evidence="5 6">
    <name type="scientific">Favolaschia claudopus</name>
    <dbReference type="NCBI Taxonomy" id="2862362"/>
    <lineage>
        <taxon>Eukaryota</taxon>
        <taxon>Fungi</taxon>
        <taxon>Dikarya</taxon>
        <taxon>Basidiomycota</taxon>
        <taxon>Agaricomycotina</taxon>
        <taxon>Agaricomycetes</taxon>
        <taxon>Agaricomycetidae</taxon>
        <taxon>Agaricales</taxon>
        <taxon>Marasmiineae</taxon>
        <taxon>Mycenaceae</taxon>
        <taxon>Favolaschia</taxon>
    </lineage>
</organism>
<evidence type="ECO:0000259" key="3">
    <source>
        <dbReference type="PROSITE" id="PS51388"/>
    </source>
</evidence>
<protein>
    <submittedName>
        <fullName evidence="5">P-loop containing nucleoside triphosphate hydrolase protein</fullName>
    </submittedName>
</protein>
<comment type="caution">
    <text evidence="5">The sequence shown here is derived from an EMBL/GenBank/DDBJ whole genome shotgun (WGS) entry which is preliminary data.</text>
</comment>
<keyword evidence="5" id="KW-0378">Hydrolase</keyword>
<dbReference type="PROSITE" id="PS51718">
    <property type="entry name" value="G_DYNAMIN_2"/>
    <property type="match status" value="1"/>
</dbReference>
<dbReference type="PANTHER" id="PTHR11566:SF21">
    <property type="entry name" value="DYNAMIN RELATED PROTEIN 1, ISOFORM A"/>
    <property type="match status" value="1"/>
</dbReference>
<dbReference type="Pfam" id="PF01031">
    <property type="entry name" value="Dynamin_M"/>
    <property type="match status" value="1"/>
</dbReference>
<dbReference type="PRINTS" id="PR00195">
    <property type="entry name" value="DYNAMIN"/>
</dbReference>
<dbReference type="Proteomes" id="UP001362999">
    <property type="component" value="Unassembled WGS sequence"/>
</dbReference>
<dbReference type="InterPro" id="IPR045063">
    <property type="entry name" value="Dynamin_N"/>
</dbReference>
<feature type="domain" description="GED" evidence="3">
    <location>
        <begin position="652"/>
        <end position="751"/>
    </location>
</feature>
<dbReference type="GO" id="GO:0005525">
    <property type="term" value="F:GTP binding"/>
    <property type="evidence" value="ECO:0007669"/>
    <property type="project" value="InterPro"/>
</dbReference>
<dbReference type="GO" id="GO:0005874">
    <property type="term" value="C:microtubule"/>
    <property type="evidence" value="ECO:0007669"/>
    <property type="project" value="TreeGrafter"/>
</dbReference>
<dbReference type="InterPro" id="IPR001401">
    <property type="entry name" value="Dynamin_GTPase"/>
</dbReference>
<dbReference type="GO" id="GO:0016020">
    <property type="term" value="C:membrane"/>
    <property type="evidence" value="ECO:0007669"/>
    <property type="project" value="TreeGrafter"/>
</dbReference>
<dbReference type="Pfam" id="PF00350">
    <property type="entry name" value="Dynamin_N"/>
    <property type="match status" value="1"/>
</dbReference>
<dbReference type="EMBL" id="JAWWNJ010000007">
    <property type="protein sequence ID" value="KAK7051704.1"/>
    <property type="molecule type" value="Genomic_DNA"/>
</dbReference>
<dbReference type="PANTHER" id="PTHR11566">
    <property type="entry name" value="DYNAMIN"/>
    <property type="match status" value="1"/>
</dbReference>
<keyword evidence="6" id="KW-1185">Reference proteome</keyword>
<feature type="domain" description="Dynamin-type G" evidence="4">
    <location>
        <begin position="30"/>
        <end position="324"/>
    </location>
</feature>